<dbReference type="SUPFAM" id="SSF55781">
    <property type="entry name" value="GAF domain-like"/>
    <property type="match status" value="1"/>
</dbReference>
<evidence type="ECO:0000256" key="1">
    <source>
        <dbReference type="ARBA" id="ARBA00000085"/>
    </source>
</evidence>
<dbReference type="Proteomes" id="UP000595564">
    <property type="component" value="Chromosome"/>
</dbReference>
<dbReference type="InterPro" id="IPR003594">
    <property type="entry name" value="HATPase_dom"/>
</dbReference>
<dbReference type="SUPFAM" id="SSF47384">
    <property type="entry name" value="Homodimeric domain of signal transducing histidine kinase"/>
    <property type="match status" value="1"/>
</dbReference>
<dbReference type="PANTHER" id="PTHR43547">
    <property type="entry name" value="TWO-COMPONENT HISTIDINE KINASE"/>
    <property type="match status" value="1"/>
</dbReference>
<dbReference type="InterPro" id="IPR006689">
    <property type="entry name" value="Small_GTPase_ARF/SAR"/>
</dbReference>
<dbReference type="AlphaFoldDB" id="A0A7R6PMD7"/>
<dbReference type="EMBL" id="AP017470">
    <property type="protein sequence ID" value="BBB32228.1"/>
    <property type="molecule type" value="Genomic_DNA"/>
</dbReference>
<dbReference type="SUPFAM" id="SSF52540">
    <property type="entry name" value="P-loop containing nucleoside triphosphate hydrolases"/>
    <property type="match status" value="1"/>
</dbReference>
<dbReference type="PROSITE" id="PS50109">
    <property type="entry name" value="HIS_KIN"/>
    <property type="match status" value="1"/>
</dbReference>
<keyword evidence="9" id="KW-1185">Reference proteome</keyword>
<feature type="domain" description="Histidine kinase" evidence="7">
    <location>
        <begin position="486"/>
        <end position="700"/>
    </location>
</feature>
<feature type="coiled-coil region" evidence="6">
    <location>
        <begin position="238"/>
        <end position="272"/>
    </location>
</feature>
<dbReference type="Gene3D" id="3.30.565.10">
    <property type="entry name" value="Histidine kinase-like ATPase, C-terminal domain"/>
    <property type="match status" value="1"/>
</dbReference>
<evidence type="ECO:0000256" key="5">
    <source>
        <dbReference type="ARBA" id="ARBA00023134"/>
    </source>
</evidence>
<dbReference type="SMART" id="SM00387">
    <property type="entry name" value="HATPase_c"/>
    <property type="match status" value="1"/>
</dbReference>
<dbReference type="InterPro" id="IPR005467">
    <property type="entry name" value="His_kinase_dom"/>
</dbReference>
<dbReference type="InterPro" id="IPR036890">
    <property type="entry name" value="HATPase_C_sf"/>
</dbReference>
<dbReference type="InterPro" id="IPR036097">
    <property type="entry name" value="HisK_dim/P_sf"/>
</dbReference>
<dbReference type="InterPro" id="IPR004358">
    <property type="entry name" value="Sig_transdc_His_kin-like_C"/>
</dbReference>
<dbReference type="PRINTS" id="PR00344">
    <property type="entry name" value="BCTRLSENSOR"/>
</dbReference>
<evidence type="ECO:0000256" key="3">
    <source>
        <dbReference type="ARBA" id="ARBA00022553"/>
    </source>
</evidence>
<comment type="catalytic activity">
    <reaction evidence="1">
        <text>ATP + protein L-histidine = ADP + protein N-phospho-L-histidine.</text>
        <dbReference type="EC" id="2.7.13.3"/>
    </reaction>
</comment>
<keyword evidence="4" id="KW-0547">Nucleotide-binding</keyword>
<dbReference type="Gene3D" id="3.30.450.40">
    <property type="match status" value="1"/>
</dbReference>
<protein>
    <recommendedName>
        <fullName evidence="2">histidine kinase</fullName>
        <ecNumber evidence="2">2.7.13.3</ecNumber>
    </recommendedName>
</protein>
<dbReference type="Gene3D" id="3.40.50.300">
    <property type="entry name" value="P-loop containing nucleotide triphosphate hydrolases"/>
    <property type="match status" value="1"/>
</dbReference>
<keyword evidence="6" id="KW-0175">Coiled coil</keyword>
<dbReference type="CDD" id="cd00082">
    <property type="entry name" value="HisKA"/>
    <property type="match status" value="1"/>
</dbReference>
<dbReference type="KEGG" id="thyd:TTHT_0653"/>
<evidence type="ECO:0000313" key="9">
    <source>
        <dbReference type="Proteomes" id="UP000595564"/>
    </source>
</evidence>
<evidence type="ECO:0000256" key="6">
    <source>
        <dbReference type="SAM" id="Coils"/>
    </source>
</evidence>
<accession>A0A7R6PMD7</accession>
<feature type="coiled-coil region" evidence="6">
    <location>
        <begin position="427"/>
        <end position="465"/>
    </location>
</feature>
<dbReference type="GO" id="GO:0003924">
    <property type="term" value="F:GTPase activity"/>
    <property type="evidence" value="ECO:0007669"/>
    <property type="project" value="InterPro"/>
</dbReference>
<dbReference type="InterPro" id="IPR027417">
    <property type="entry name" value="P-loop_NTPase"/>
</dbReference>
<dbReference type="SMART" id="SM00388">
    <property type="entry name" value="HisKA"/>
    <property type="match status" value="1"/>
</dbReference>
<dbReference type="PANTHER" id="PTHR43547:SF2">
    <property type="entry name" value="HYBRID SIGNAL TRANSDUCTION HISTIDINE KINASE C"/>
    <property type="match status" value="1"/>
</dbReference>
<evidence type="ECO:0000313" key="8">
    <source>
        <dbReference type="EMBL" id="BBB32228.1"/>
    </source>
</evidence>
<organism evidence="8 9">
    <name type="scientific">Thermotomaculum hydrothermale</name>
    <dbReference type="NCBI Taxonomy" id="981385"/>
    <lineage>
        <taxon>Bacteria</taxon>
        <taxon>Pseudomonadati</taxon>
        <taxon>Acidobacteriota</taxon>
        <taxon>Holophagae</taxon>
        <taxon>Thermotomaculales</taxon>
        <taxon>Thermotomaculaceae</taxon>
        <taxon>Thermotomaculum</taxon>
    </lineage>
</organism>
<dbReference type="Gene3D" id="1.10.287.130">
    <property type="match status" value="1"/>
</dbReference>
<dbReference type="Pfam" id="PF02518">
    <property type="entry name" value="HATPase_c"/>
    <property type="match status" value="1"/>
</dbReference>
<gene>
    <name evidence="8" type="ORF">TTHT_0653</name>
</gene>
<name>A0A7R6PMD7_9BACT</name>
<sequence>MALGGKTTSLQYIHSRIKNKSSAKLYSVKTEEDRTLFFDFLPITIPSLNNYKVKLKLYTVPGQVKYASTRRAVLAATDGIVFVVDSQSNLIKENQESLKDLAENLKFYNFDINKIPIVLQYNKRDLKNILPLSECKKNYNVKNWPDFPTIAINGTGVLDAFFEIAKNVVVDLIKNKKLSAPPNFAEEFVLYLRDIFTDEEQAEKEKIKQKGKENNQEKGSELKIIFPASDNDTGDQLIHQAVQTNMELTELYNELEETKSKLEIKVNQLVSASKLAQAIVSELDLKKIFKLASDSLKLSTKAGVSILLENENGELTQSFIDSIKEDYLMEIGRETGNNLHYQVYNQNKIVVMYRTKNTELYKLLKKYHPLVKGCVSLPLKKSKKRIGLINLYLFEDIQIEESTLHFFNIMANFISIAIENAKLYSTVNNLNKQLKEKMDYIANINKELEQKVAERTRELELKNKQLEGLLSQLRMIDKLKDDFMGLMSHELKTPLTSIITYAETIADGYISDPEELKKFAKVIQKEGTYLSSIVERVLDTVNIENNRLELIIQPYPLKALVMEQMHRLEEQMKEKKIKAEINLKDTLVMVDNEQAGKVIFFVLENAIKYNPPGELINIYSSIENNKAKLYIADSGPGIKEEDIEIIFDRFKLIEKLEHHKRGLGLSLHLAKRLMTKMQGDIYVTNPGGKGAEFCIEFKKA</sequence>
<keyword evidence="3" id="KW-0597">Phosphoprotein</keyword>
<proteinExistence type="predicted"/>
<reference evidence="8 9" key="1">
    <citation type="journal article" date="2012" name="Extremophiles">
        <title>Thermotomaculum hydrothermale gen. nov., sp. nov., a novel heterotrophic thermophile within the phylum Acidobacteria from a deep-sea hydrothermal vent chimney in the Southern Okinawa Trough.</title>
        <authorList>
            <person name="Izumi H."/>
            <person name="Nunoura T."/>
            <person name="Miyazaki M."/>
            <person name="Mino S."/>
            <person name="Toki T."/>
            <person name="Takai K."/>
            <person name="Sako Y."/>
            <person name="Sawabe T."/>
            <person name="Nakagawa S."/>
        </authorList>
    </citation>
    <scope>NUCLEOTIDE SEQUENCE [LARGE SCALE GENOMIC DNA]</scope>
    <source>
        <strain evidence="8 9">AC55</strain>
    </source>
</reference>
<dbReference type="InterPro" id="IPR003661">
    <property type="entry name" value="HisK_dim/P_dom"/>
</dbReference>
<dbReference type="EC" id="2.7.13.3" evidence="2"/>
<dbReference type="Pfam" id="PF00025">
    <property type="entry name" value="Arf"/>
    <property type="match status" value="1"/>
</dbReference>
<evidence type="ECO:0000259" key="7">
    <source>
        <dbReference type="PROSITE" id="PS50109"/>
    </source>
</evidence>
<evidence type="ECO:0000256" key="4">
    <source>
        <dbReference type="ARBA" id="ARBA00022741"/>
    </source>
</evidence>
<keyword evidence="5" id="KW-0342">GTP-binding</keyword>
<dbReference type="CDD" id="cd00882">
    <property type="entry name" value="Ras_like_GTPase"/>
    <property type="match status" value="1"/>
</dbReference>
<dbReference type="GO" id="GO:0005525">
    <property type="term" value="F:GTP binding"/>
    <property type="evidence" value="ECO:0007669"/>
    <property type="project" value="UniProtKB-KW"/>
</dbReference>
<dbReference type="InterPro" id="IPR029016">
    <property type="entry name" value="GAF-like_dom_sf"/>
</dbReference>
<evidence type="ECO:0000256" key="2">
    <source>
        <dbReference type="ARBA" id="ARBA00012438"/>
    </source>
</evidence>
<dbReference type="GO" id="GO:0000155">
    <property type="term" value="F:phosphorelay sensor kinase activity"/>
    <property type="evidence" value="ECO:0007669"/>
    <property type="project" value="InterPro"/>
</dbReference>
<dbReference type="SUPFAM" id="SSF55874">
    <property type="entry name" value="ATPase domain of HSP90 chaperone/DNA topoisomerase II/histidine kinase"/>
    <property type="match status" value="1"/>
</dbReference>
<dbReference type="Pfam" id="PF00512">
    <property type="entry name" value="HisKA"/>
    <property type="match status" value="1"/>
</dbReference>
<dbReference type="CDD" id="cd00075">
    <property type="entry name" value="HATPase"/>
    <property type="match status" value="1"/>
</dbReference>